<dbReference type="EMBL" id="PCDP01000059">
    <property type="protein sequence ID" value="PZM09772.1"/>
    <property type="molecule type" value="Genomic_DNA"/>
</dbReference>
<proteinExistence type="predicted"/>
<comment type="caution">
    <text evidence="1">The sequence shown here is derived from an EMBL/GenBank/DDBJ whole genome shotgun (WGS) entry which is preliminary data.</text>
</comment>
<dbReference type="GO" id="GO:0043165">
    <property type="term" value="P:Gram-negative-bacterium-type cell outer membrane assembly"/>
    <property type="evidence" value="ECO:0007669"/>
    <property type="project" value="InterPro"/>
</dbReference>
<dbReference type="Pfam" id="PF04390">
    <property type="entry name" value="LptE"/>
    <property type="match status" value="1"/>
</dbReference>
<evidence type="ECO:0000313" key="1">
    <source>
        <dbReference type="EMBL" id="PZM09772.1"/>
    </source>
</evidence>
<name>A0A2W4C8P6_9HYPH</name>
<keyword evidence="2" id="KW-1185">Reference proteome</keyword>
<gene>
    <name evidence="1" type="ORF">CPY51_26250</name>
</gene>
<dbReference type="OrthoDB" id="7678210at2"/>
<dbReference type="AlphaFoldDB" id="A0A2W4C8P6"/>
<dbReference type="InterPro" id="IPR007485">
    <property type="entry name" value="LPS_assembly_LptE"/>
</dbReference>
<dbReference type="Proteomes" id="UP000248925">
    <property type="component" value="Unassembled WGS sequence"/>
</dbReference>
<protein>
    <recommendedName>
        <fullName evidence="3">LPS-assembly lipoprotein</fullName>
    </recommendedName>
</protein>
<dbReference type="Gene3D" id="3.30.160.150">
    <property type="entry name" value="Lipoprotein like domain"/>
    <property type="match status" value="1"/>
</dbReference>
<reference evidence="1 2" key="1">
    <citation type="journal article" date="2018" name="Sci. Rep.">
        <title>Rhizobium tumorigenes sp. nov., a novel plant tumorigenic bacterium isolated from cane gall tumors on thornless blackberry.</title>
        <authorList>
            <person name="Kuzmanovi N."/>
            <person name="Smalla K."/>
            <person name="Gronow S."/>
            <person name="PuBawska J."/>
        </authorList>
    </citation>
    <scope>NUCLEOTIDE SEQUENCE [LARGE SCALE GENOMIC DNA]</scope>
    <source>
        <strain evidence="1 2">CCBAU 85046</strain>
    </source>
</reference>
<sequence>MSSDFISNLARTAGVVALVAVPLALSSCQVRPLYAESTGVTAKLSSVSFSPASTRVGQEVRNQLIFVAGRGAGEPAKPEYNVTLTATASTAGVLYLASSDTSQAGRTVVTASFVLKNASDGKVLKAGSRSAVALVDFPTQEFAKQRAIRDSEDRAAREVAQLVGADISAALSR</sequence>
<accession>A0A2W4C8P6</accession>
<evidence type="ECO:0008006" key="3">
    <source>
        <dbReference type="Google" id="ProtNLM"/>
    </source>
</evidence>
<evidence type="ECO:0000313" key="2">
    <source>
        <dbReference type="Proteomes" id="UP000248925"/>
    </source>
</evidence>
<dbReference type="RefSeq" id="WP_111163151.1">
    <property type="nucleotide sequence ID" value="NZ_PCDP01000059.1"/>
</dbReference>
<organism evidence="1 2">
    <name type="scientific">Rhizobium tubonense</name>
    <dbReference type="NCBI Taxonomy" id="484088"/>
    <lineage>
        <taxon>Bacteria</taxon>
        <taxon>Pseudomonadati</taxon>
        <taxon>Pseudomonadota</taxon>
        <taxon>Alphaproteobacteria</taxon>
        <taxon>Hyphomicrobiales</taxon>
        <taxon>Rhizobiaceae</taxon>
        <taxon>Rhizobium/Agrobacterium group</taxon>
        <taxon>Rhizobium</taxon>
    </lineage>
</organism>
<dbReference type="GO" id="GO:0019867">
    <property type="term" value="C:outer membrane"/>
    <property type="evidence" value="ECO:0007669"/>
    <property type="project" value="InterPro"/>
</dbReference>